<reference evidence="2 3" key="1">
    <citation type="submission" date="2017-06" db="EMBL/GenBank/DDBJ databases">
        <title>Novel microbial phyla capable of carbon fixation and sulfur reduction in deep-sea sediments.</title>
        <authorList>
            <person name="Huang J."/>
            <person name="Baker B."/>
            <person name="Wang Y."/>
        </authorList>
    </citation>
    <scope>NUCLEOTIDE SEQUENCE [LARGE SCALE GENOMIC DNA]</scope>
    <source>
        <strain evidence="2">B3_LCP</strain>
    </source>
</reference>
<proteinExistence type="predicted"/>
<dbReference type="AlphaFoldDB" id="A0A532V3R9"/>
<dbReference type="InterPro" id="IPR036866">
    <property type="entry name" value="RibonucZ/Hydroxyglut_hydro"/>
</dbReference>
<evidence type="ECO:0000313" key="2">
    <source>
        <dbReference type="EMBL" id="TKJ41799.1"/>
    </source>
</evidence>
<dbReference type="PANTHER" id="PTHR46018:SF2">
    <property type="entry name" value="ZINC PHOSPHODIESTERASE ELAC PROTEIN 1"/>
    <property type="match status" value="1"/>
</dbReference>
<feature type="domain" description="Metallo-beta-lactamase" evidence="1">
    <location>
        <begin position="25"/>
        <end position="229"/>
    </location>
</feature>
<name>A0A532V3R9_UNCL8</name>
<comment type="caution">
    <text evidence="2">The sequence shown here is derived from an EMBL/GenBank/DDBJ whole genome shotgun (WGS) entry which is preliminary data.</text>
</comment>
<evidence type="ECO:0000313" key="3">
    <source>
        <dbReference type="Proteomes" id="UP000319619"/>
    </source>
</evidence>
<dbReference type="GO" id="GO:0042781">
    <property type="term" value="F:3'-tRNA processing endoribonuclease activity"/>
    <property type="evidence" value="ECO:0007669"/>
    <property type="project" value="TreeGrafter"/>
</dbReference>
<accession>A0A532V3R9</accession>
<dbReference type="SUPFAM" id="SSF56281">
    <property type="entry name" value="Metallo-hydrolase/oxidoreductase"/>
    <property type="match status" value="1"/>
</dbReference>
<dbReference type="InterPro" id="IPR001279">
    <property type="entry name" value="Metallo-B-lactamas"/>
</dbReference>
<dbReference type="Proteomes" id="UP000319619">
    <property type="component" value="Unassembled WGS sequence"/>
</dbReference>
<evidence type="ECO:0000259" key="1">
    <source>
        <dbReference type="SMART" id="SM00849"/>
    </source>
</evidence>
<dbReference type="PANTHER" id="PTHR46018">
    <property type="entry name" value="ZINC PHOSPHODIESTERASE ELAC PROTEIN 1"/>
    <property type="match status" value="1"/>
</dbReference>
<protein>
    <recommendedName>
        <fullName evidence="1">Metallo-beta-lactamase domain-containing protein</fullName>
    </recommendedName>
</protein>
<dbReference type="SMART" id="SM00849">
    <property type="entry name" value="Lactamase_B"/>
    <property type="match status" value="1"/>
</dbReference>
<organism evidence="2 3">
    <name type="scientific">candidate division LCP-89 bacterium B3_LCP</name>
    <dbReference type="NCBI Taxonomy" id="2012998"/>
    <lineage>
        <taxon>Bacteria</taxon>
        <taxon>Pseudomonadati</taxon>
        <taxon>Bacteria division LCP-89</taxon>
    </lineage>
</organism>
<dbReference type="Gene3D" id="3.60.15.10">
    <property type="entry name" value="Ribonuclease Z/Hydroxyacylglutathione hydrolase-like"/>
    <property type="match status" value="1"/>
</dbReference>
<dbReference type="Pfam" id="PF12706">
    <property type="entry name" value="Lactamase_B_2"/>
    <property type="match status" value="1"/>
</dbReference>
<sequence>METRIWGMRGGTPVSGSDCSRYGGNTACIEVRCGTDLLILDGGSGLIPLGQQLTEKLGDRPFIGQMFLTHMHWDHIIGIPYFLPVYRLQGKLVIHGIAGMEETLLSLFQGAGAGEYFPVPMGKVKTEVVFEELSEETRVGDAKISYYYLNHPGLTIGFRIEYGGKSLVYITDNEPYRSSNKELVKDDDDSSFLARIDREVIQFARNADLLIADATFADEEYADLIGAGHSSVGDALRIGLSAAAKNLVLFHHHPLRTDDEIDAMVEKCRQRVEKLKGKLKILTPGEGETIEL</sequence>
<dbReference type="EMBL" id="NJBN01000002">
    <property type="protein sequence ID" value="TKJ41799.1"/>
    <property type="molecule type" value="Genomic_DNA"/>
</dbReference>
<gene>
    <name evidence="2" type="ORF">CEE37_04315</name>
</gene>
<dbReference type="CDD" id="cd07715">
    <property type="entry name" value="TaR3-like_MBL-fold"/>
    <property type="match status" value="1"/>
</dbReference>